<name>A0A3R6DQZ6_9BACT</name>
<evidence type="ECO:0000313" key="1">
    <source>
        <dbReference type="EMBL" id="RHG68118.1"/>
    </source>
</evidence>
<protein>
    <submittedName>
        <fullName evidence="1">Uncharacterized protein</fullName>
    </submittedName>
</protein>
<reference evidence="1 2" key="1">
    <citation type="submission" date="2018-08" db="EMBL/GenBank/DDBJ databases">
        <title>A genome reference for cultivated species of the human gut microbiota.</title>
        <authorList>
            <person name="Zou Y."/>
            <person name="Xue W."/>
            <person name="Luo G."/>
        </authorList>
    </citation>
    <scope>NUCLEOTIDE SEQUENCE [LARGE SCALE GENOMIC DNA]</scope>
    <source>
        <strain evidence="1 2">AM22-1</strain>
    </source>
</reference>
<proteinExistence type="predicted"/>
<dbReference type="EMBL" id="QRIN01000009">
    <property type="protein sequence ID" value="RHG68118.1"/>
    <property type="molecule type" value="Genomic_DNA"/>
</dbReference>
<dbReference type="AlphaFoldDB" id="A0A3R6DQZ6"/>
<comment type="caution">
    <text evidence="1">The sequence shown here is derived from an EMBL/GenBank/DDBJ whole genome shotgun (WGS) entry which is preliminary data.</text>
</comment>
<dbReference type="RefSeq" id="WP_118200331.1">
    <property type="nucleotide sequence ID" value="NZ_QRIE01000080.1"/>
</dbReference>
<evidence type="ECO:0000313" key="2">
    <source>
        <dbReference type="Proteomes" id="UP000286501"/>
    </source>
</evidence>
<sequence length="150" mass="17924">MTYDEIINAVENGAKFTINFQKRTCRVNGKTVMSEEDKPKDTPYLTHAVVLFAIEQRYKAYKHSVPSERSESHRRYYFKALPEKELSDEDMMYGERREVARCKLELYILIQLLRGNLAWENRWGRWFWKSENDKDLIILRDWIEPNKGGA</sequence>
<accession>A0A3R6DQZ6</accession>
<dbReference type="Proteomes" id="UP000286501">
    <property type="component" value="Unassembled WGS sequence"/>
</dbReference>
<gene>
    <name evidence="1" type="ORF">DW250_03365</name>
</gene>
<organism evidence="1 2">
    <name type="scientific">Segatella copri</name>
    <dbReference type="NCBI Taxonomy" id="165179"/>
    <lineage>
        <taxon>Bacteria</taxon>
        <taxon>Pseudomonadati</taxon>
        <taxon>Bacteroidota</taxon>
        <taxon>Bacteroidia</taxon>
        <taxon>Bacteroidales</taxon>
        <taxon>Prevotellaceae</taxon>
        <taxon>Segatella</taxon>
    </lineage>
</organism>